<dbReference type="Pfam" id="PF03793">
    <property type="entry name" value="PASTA"/>
    <property type="match status" value="1"/>
</dbReference>
<feature type="compositionally biased region" description="Pro residues" evidence="1">
    <location>
        <begin position="275"/>
        <end position="298"/>
    </location>
</feature>
<feature type="region of interest" description="Disordered" evidence="1">
    <location>
        <begin position="1"/>
        <end position="138"/>
    </location>
</feature>
<sequence>MADQPEDPPARRGAGSDDPDQPLDRTAPFDPIRDQDGKDENGGDAAAETQPLPDDPDRTARIEPTPDDRTTQISPADRTNGVPPADDRTTRIQRTGPRDATPPADPAWAGRAGVPRPGGPGEPPDDGPPDGYEPGPPDGGSRWWMPILIGFIALVLLGVLAFGLWLILRGDNSPTPEPSPTTPAATTPAPTTAAPTTAAPTPTATTPAAVVVPILEGLTVEQATARLSGVGLSAQLNYVSSDRPAGMVVGSDPAPGAQVAAGSSVTLDVSSGPAPTTPPATPSETPSPPTSPSVPPGP</sequence>
<dbReference type="CDD" id="cd06577">
    <property type="entry name" value="PASTA_pknB"/>
    <property type="match status" value="1"/>
</dbReference>
<keyword evidence="2" id="KW-0472">Membrane</keyword>
<keyword evidence="2" id="KW-1133">Transmembrane helix</keyword>
<feature type="region of interest" description="Disordered" evidence="1">
    <location>
        <begin position="249"/>
        <end position="298"/>
    </location>
</feature>
<name>A0ABQ4C741_9ACTN</name>
<evidence type="ECO:0000313" key="5">
    <source>
        <dbReference type="Proteomes" id="UP000624325"/>
    </source>
</evidence>
<dbReference type="PROSITE" id="PS51178">
    <property type="entry name" value="PASTA"/>
    <property type="match status" value="1"/>
</dbReference>
<dbReference type="InterPro" id="IPR005543">
    <property type="entry name" value="PASTA_dom"/>
</dbReference>
<accession>A0ABQ4C741</accession>
<feature type="compositionally biased region" description="Basic and acidic residues" evidence="1">
    <location>
        <begin position="31"/>
        <end position="41"/>
    </location>
</feature>
<feature type="compositionally biased region" description="Basic and acidic residues" evidence="1">
    <location>
        <begin position="55"/>
        <end position="70"/>
    </location>
</feature>
<gene>
    <name evidence="4" type="ORF">Air01nite_46930</name>
</gene>
<keyword evidence="5" id="KW-1185">Reference proteome</keyword>
<dbReference type="SMART" id="SM00740">
    <property type="entry name" value="PASTA"/>
    <property type="match status" value="1"/>
</dbReference>
<dbReference type="EMBL" id="BONC01000034">
    <property type="protein sequence ID" value="GIF58598.1"/>
    <property type="molecule type" value="Genomic_DNA"/>
</dbReference>
<reference evidence="4 5" key="1">
    <citation type="submission" date="2021-01" db="EMBL/GenBank/DDBJ databases">
        <title>Whole genome shotgun sequence of Asanoa iriomotensis NBRC 100142.</title>
        <authorList>
            <person name="Komaki H."/>
            <person name="Tamura T."/>
        </authorList>
    </citation>
    <scope>NUCLEOTIDE SEQUENCE [LARGE SCALE GENOMIC DNA]</scope>
    <source>
        <strain evidence="4 5">NBRC 100142</strain>
    </source>
</reference>
<evidence type="ECO:0000259" key="3">
    <source>
        <dbReference type="PROSITE" id="PS51178"/>
    </source>
</evidence>
<feature type="region of interest" description="Disordered" evidence="1">
    <location>
        <begin position="174"/>
        <end position="204"/>
    </location>
</feature>
<feature type="compositionally biased region" description="Low complexity" evidence="1">
    <location>
        <begin position="182"/>
        <end position="204"/>
    </location>
</feature>
<feature type="domain" description="PASTA" evidence="3">
    <location>
        <begin position="206"/>
        <end position="271"/>
    </location>
</feature>
<comment type="caution">
    <text evidence="4">The sequence shown here is derived from an EMBL/GenBank/DDBJ whole genome shotgun (WGS) entry which is preliminary data.</text>
</comment>
<evidence type="ECO:0000313" key="4">
    <source>
        <dbReference type="EMBL" id="GIF58598.1"/>
    </source>
</evidence>
<organism evidence="4 5">
    <name type="scientific">Asanoa iriomotensis</name>
    <dbReference type="NCBI Taxonomy" id="234613"/>
    <lineage>
        <taxon>Bacteria</taxon>
        <taxon>Bacillati</taxon>
        <taxon>Actinomycetota</taxon>
        <taxon>Actinomycetes</taxon>
        <taxon>Micromonosporales</taxon>
        <taxon>Micromonosporaceae</taxon>
        <taxon>Asanoa</taxon>
    </lineage>
</organism>
<dbReference type="RefSeq" id="WP_203705233.1">
    <property type="nucleotide sequence ID" value="NZ_BAAALU010000003.1"/>
</dbReference>
<proteinExistence type="predicted"/>
<protein>
    <recommendedName>
        <fullName evidence="3">PASTA domain-containing protein</fullName>
    </recommendedName>
</protein>
<evidence type="ECO:0000256" key="2">
    <source>
        <dbReference type="SAM" id="Phobius"/>
    </source>
</evidence>
<feature type="transmembrane region" description="Helical" evidence="2">
    <location>
        <begin position="143"/>
        <end position="168"/>
    </location>
</feature>
<dbReference type="Gene3D" id="3.30.10.20">
    <property type="match status" value="1"/>
</dbReference>
<keyword evidence="2" id="KW-0812">Transmembrane</keyword>
<evidence type="ECO:0000256" key="1">
    <source>
        <dbReference type="SAM" id="MobiDB-lite"/>
    </source>
</evidence>
<dbReference type="Proteomes" id="UP000624325">
    <property type="component" value="Unassembled WGS sequence"/>
</dbReference>